<sequence>MKARLSGLFTPFGLNGPMYCVTPSSAAMASSAPDTSIRPYRAEDNAALVDIWHRASSVAHDFLPAELLVAQKKLVSEKYLPETETWVAVNGETPVGFIGLIDSFIGGLFVSPDCQGGGIGSALLDHAFRLKGHLLLEVYAANTRALSFYRRHGFCGIKRRQTDDNGLPFPLIMMQKPVPTTWQRSDRYAQD</sequence>
<dbReference type="InterPro" id="IPR000182">
    <property type="entry name" value="GNAT_dom"/>
</dbReference>
<proteinExistence type="predicted"/>
<dbReference type="EMBL" id="CP020330">
    <property type="protein sequence ID" value="AQZ52704.1"/>
    <property type="molecule type" value="Genomic_DNA"/>
</dbReference>
<dbReference type="AlphaFoldDB" id="A0A1U9Z4W1"/>
<organism evidence="4 5">
    <name type="scientific">Martelella mediterranea DSM 17316</name>
    <dbReference type="NCBI Taxonomy" id="1122214"/>
    <lineage>
        <taxon>Bacteria</taxon>
        <taxon>Pseudomonadati</taxon>
        <taxon>Pseudomonadota</taxon>
        <taxon>Alphaproteobacteria</taxon>
        <taxon>Hyphomicrobiales</taxon>
        <taxon>Aurantimonadaceae</taxon>
        <taxon>Martelella</taxon>
    </lineage>
</organism>
<dbReference type="STRING" id="1122214.Mame_03397"/>
<dbReference type="GO" id="GO:0016747">
    <property type="term" value="F:acyltransferase activity, transferring groups other than amino-acyl groups"/>
    <property type="evidence" value="ECO:0007669"/>
    <property type="project" value="InterPro"/>
</dbReference>
<dbReference type="InterPro" id="IPR016181">
    <property type="entry name" value="Acyl_CoA_acyltransferase"/>
</dbReference>
<dbReference type="KEGG" id="mmed:Mame_03397"/>
<gene>
    <name evidence="4" type="primary">yjaB</name>
    <name evidence="4" type="ORF">Mame_03397</name>
</gene>
<name>A0A1U9Z4W1_9HYPH</name>
<dbReference type="CDD" id="cd04301">
    <property type="entry name" value="NAT_SF"/>
    <property type="match status" value="1"/>
</dbReference>
<reference evidence="4 5" key="1">
    <citation type="submission" date="2017-03" db="EMBL/GenBank/DDBJ databases">
        <title>Foreign affairs: Plasmid Transfer between Roseobacters and Rhizobia.</title>
        <authorList>
            <person name="Bartling P."/>
            <person name="Bunk B."/>
            <person name="Overmann J."/>
            <person name="Brinkmann H."/>
            <person name="Petersen J."/>
        </authorList>
    </citation>
    <scope>NUCLEOTIDE SEQUENCE [LARGE SCALE GENOMIC DNA]</scope>
    <source>
        <strain evidence="4 5">MACL11</strain>
    </source>
</reference>
<dbReference type="eggNOG" id="COG0456">
    <property type="taxonomic scope" value="Bacteria"/>
</dbReference>
<dbReference type="Proteomes" id="UP000191135">
    <property type="component" value="Chromosome"/>
</dbReference>
<dbReference type="PROSITE" id="PS51186">
    <property type="entry name" value="GNAT"/>
    <property type="match status" value="1"/>
</dbReference>
<keyword evidence="2 4" id="KW-0012">Acyltransferase</keyword>
<feature type="domain" description="N-acetyltransferase" evidence="3">
    <location>
        <begin position="35"/>
        <end position="179"/>
    </location>
</feature>
<evidence type="ECO:0000259" key="3">
    <source>
        <dbReference type="PROSITE" id="PS51186"/>
    </source>
</evidence>
<dbReference type="Gene3D" id="3.40.630.30">
    <property type="match status" value="1"/>
</dbReference>
<dbReference type="PANTHER" id="PTHR43800">
    <property type="entry name" value="PEPTIDYL-LYSINE N-ACETYLTRANSFERASE YJAB"/>
    <property type="match status" value="1"/>
</dbReference>
<dbReference type="Pfam" id="PF13508">
    <property type="entry name" value="Acetyltransf_7"/>
    <property type="match status" value="1"/>
</dbReference>
<accession>A0A1U9Z4W1</accession>
<evidence type="ECO:0000256" key="2">
    <source>
        <dbReference type="ARBA" id="ARBA00023315"/>
    </source>
</evidence>
<evidence type="ECO:0000313" key="5">
    <source>
        <dbReference type="Proteomes" id="UP000191135"/>
    </source>
</evidence>
<evidence type="ECO:0000256" key="1">
    <source>
        <dbReference type="ARBA" id="ARBA00022679"/>
    </source>
</evidence>
<protein>
    <submittedName>
        <fullName evidence="4">Putative N-acetyltransferase YjaB</fullName>
        <ecNumber evidence="4">2.3.1.-</ecNumber>
    </submittedName>
</protein>
<keyword evidence="5" id="KW-1185">Reference proteome</keyword>
<dbReference type="EC" id="2.3.1.-" evidence="4"/>
<dbReference type="PANTHER" id="PTHR43800:SF1">
    <property type="entry name" value="PEPTIDYL-LYSINE N-ACETYLTRANSFERASE YJAB"/>
    <property type="match status" value="1"/>
</dbReference>
<dbReference type="SUPFAM" id="SSF55729">
    <property type="entry name" value="Acyl-CoA N-acyltransferases (Nat)"/>
    <property type="match status" value="1"/>
</dbReference>
<evidence type="ECO:0000313" key="4">
    <source>
        <dbReference type="EMBL" id="AQZ52704.1"/>
    </source>
</evidence>
<keyword evidence="1 4" id="KW-0808">Transferase</keyword>